<reference evidence="2 3" key="1">
    <citation type="submission" date="2017-01" db="EMBL/GenBank/DDBJ databases">
        <title>Bacillus cereus isolates.</title>
        <authorList>
            <person name="Beno S.M."/>
        </authorList>
    </citation>
    <scope>NUCLEOTIDE SEQUENCE [LARGE SCALE GENOMIC DNA]</scope>
    <source>
        <strain evidence="2 3">FSL W7-1108</strain>
    </source>
</reference>
<dbReference type="EMBL" id="MUAI01000054">
    <property type="protein sequence ID" value="OOR03201.1"/>
    <property type="molecule type" value="Genomic_DNA"/>
</dbReference>
<evidence type="ECO:0000256" key="1">
    <source>
        <dbReference type="ARBA" id="ARBA00023118"/>
    </source>
</evidence>
<dbReference type="AlphaFoldDB" id="A0A1S9T0Q8"/>
<dbReference type="InterPro" id="IPR043519">
    <property type="entry name" value="NT_sf"/>
</dbReference>
<dbReference type="InterPro" id="IPR006116">
    <property type="entry name" value="NT_2-5OAS_ClassI-CCAase"/>
</dbReference>
<dbReference type="SUPFAM" id="SSF81301">
    <property type="entry name" value="Nucleotidyltransferase"/>
    <property type="match status" value="1"/>
</dbReference>
<dbReference type="Pfam" id="PF18144">
    <property type="entry name" value="SMODS"/>
    <property type="match status" value="1"/>
</dbReference>
<evidence type="ECO:0000313" key="2">
    <source>
        <dbReference type="EMBL" id="OOR03201.1"/>
    </source>
</evidence>
<evidence type="ECO:0000313" key="3">
    <source>
        <dbReference type="Proteomes" id="UP000190696"/>
    </source>
</evidence>
<protein>
    <submittedName>
        <fullName evidence="2">Nucleotidyltransferase</fullName>
    </submittedName>
</protein>
<proteinExistence type="predicted"/>
<name>A0A1S9T0Q8_BACMY</name>
<accession>A0A1S9T0Q8</accession>
<dbReference type="RefSeq" id="WP_078177240.1">
    <property type="nucleotide sequence ID" value="NZ_JBCMNA010000063.1"/>
</dbReference>
<keyword evidence="1" id="KW-0051">Antiviral defense</keyword>
<dbReference type="CDD" id="cd05400">
    <property type="entry name" value="NT_2-5OAS_ClassI-CCAase"/>
    <property type="match status" value="1"/>
</dbReference>
<comment type="caution">
    <text evidence="2">The sequence shown here is derived from an EMBL/GenBank/DDBJ whole genome shotgun (WGS) entry which is preliminary data.</text>
</comment>
<dbReference type="Proteomes" id="UP000190696">
    <property type="component" value="Unassembled WGS sequence"/>
</dbReference>
<dbReference type="Gene3D" id="3.30.460.10">
    <property type="entry name" value="Beta Polymerase, domain 2"/>
    <property type="match status" value="1"/>
</dbReference>
<sequence length="346" mass="39617">MKLTSYFKLFISNLSLNKGRKERINSALVTWEDLLSTDEELSEKFKDFYSQGSYATKTAIRPSDDGEFDVDVILLLDVKKDDSKEFFNWVVERVKTKKAYEDKIKTKDRCIQINYAGDFHVDIVPARTTYGDSILIPSKKEDDWVKTNPAGFKKWCNKKHIKHDEKFRSTVKILKYWRDQNVSSSTAPKSILLTTLIGHYMIAKSSYAETLVETTKNMVIKLNALIEDKEEDEVIQICNPSLEDENLARDWTVNKCRIFKNKLDKLHQQSLEALEESNKEASIIKWQEIFGAKKFPSELPEAAKMASAVAAGSVFVNSDGILNQNNQGAVIKEHRFFGVNAAHEKI</sequence>
<organism evidence="2 3">
    <name type="scientific">Bacillus mycoides</name>
    <dbReference type="NCBI Taxonomy" id="1405"/>
    <lineage>
        <taxon>Bacteria</taxon>
        <taxon>Bacillati</taxon>
        <taxon>Bacillota</taxon>
        <taxon>Bacilli</taxon>
        <taxon>Bacillales</taxon>
        <taxon>Bacillaceae</taxon>
        <taxon>Bacillus</taxon>
        <taxon>Bacillus cereus group</taxon>
    </lineage>
</organism>
<dbReference type="GO" id="GO:0016779">
    <property type="term" value="F:nucleotidyltransferase activity"/>
    <property type="evidence" value="ECO:0007669"/>
    <property type="project" value="InterPro"/>
</dbReference>
<gene>
    <name evidence="2" type="ORF">BW900_28295</name>
</gene>
<dbReference type="GO" id="GO:0051607">
    <property type="term" value="P:defense response to virus"/>
    <property type="evidence" value="ECO:0007669"/>
    <property type="project" value="UniProtKB-KW"/>
</dbReference>